<dbReference type="PANTHER" id="PTHR44809">
    <property type="match status" value="1"/>
</dbReference>
<dbReference type="InterPro" id="IPR019734">
    <property type="entry name" value="TPR_rpt"/>
</dbReference>
<feature type="region of interest" description="Disordered" evidence="2">
    <location>
        <begin position="1"/>
        <end position="21"/>
    </location>
</feature>
<comment type="caution">
    <text evidence="4">The sequence shown here is derived from an EMBL/GenBank/DDBJ whole genome shotgun (WGS) entry which is preliminary data.</text>
</comment>
<feature type="repeat" description="TPR" evidence="1">
    <location>
        <begin position="58"/>
        <end position="91"/>
    </location>
</feature>
<dbReference type="SMART" id="SM00028">
    <property type="entry name" value="TPR"/>
    <property type="match status" value="4"/>
</dbReference>
<evidence type="ECO:0000313" key="4">
    <source>
        <dbReference type="EMBL" id="GJD49561.1"/>
    </source>
</evidence>
<name>A0ABQ4QW30_9HYPH</name>
<dbReference type="Pfam" id="PF08242">
    <property type="entry name" value="Methyltransf_12"/>
    <property type="match status" value="1"/>
</dbReference>
<feature type="domain" description="Methyltransferase type 12" evidence="3">
    <location>
        <begin position="295"/>
        <end position="385"/>
    </location>
</feature>
<dbReference type="Gene3D" id="3.40.50.150">
    <property type="entry name" value="Vaccinia Virus protein VP39"/>
    <property type="match status" value="1"/>
</dbReference>
<reference evidence="4" key="2">
    <citation type="submission" date="2021-08" db="EMBL/GenBank/DDBJ databases">
        <authorList>
            <person name="Tani A."/>
            <person name="Ola A."/>
            <person name="Ogura Y."/>
            <person name="Katsura K."/>
            <person name="Hayashi T."/>
        </authorList>
    </citation>
    <scope>NUCLEOTIDE SEQUENCE</scope>
    <source>
        <strain evidence="4">KCTC 52305</strain>
    </source>
</reference>
<dbReference type="InterPro" id="IPR052943">
    <property type="entry name" value="TMTC_O-mannosyl-trnsfr"/>
</dbReference>
<dbReference type="PROSITE" id="PS50005">
    <property type="entry name" value="TPR"/>
    <property type="match status" value="4"/>
</dbReference>
<evidence type="ECO:0000259" key="3">
    <source>
        <dbReference type="Pfam" id="PF08242"/>
    </source>
</evidence>
<proteinExistence type="predicted"/>
<dbReference type="RefSeq" id="WP_162501571.1">
    <property type="nucleotide sequence ID" value="NZ_BPQH01000006.1"/>
</dbReference>
<dbReference type="EMBL" id="BPQH01000006">
    <property type="protein sequence ID" value="GJD49561.1"/>
    <property type="molecule type" value="Genomic_DNA"/>
</dbReference>
<gene>
    <name evidence="4" type="primary">tam_2</name>
    <name evidence="4" type="ORF">OPKNFCMD_2293</name>
</gene>
<dbReference type="Gene3D" id="1.25.40.10">
    <property type="entry name" value="Tetratricopeptide repeat domain"/>
    <property type="match status" value="1"/>
</dbReference>
<dbReference type="CDD" id="cd02440">
    <property type="entry name" value="AdoMet_MTases"/>
    <property type="match status" value="1"/>
</dbReference>
<dbReference type="SUPFAM" id="SSF53335">
    <property type="entry name" value="S-adenosyl-L-methionine-dependent methyltransferases"/>
    <property type="match status" value="1"/>
</dbReference>
<sequence length="452" mass="48940">MQDTTQSGAPAPAEPQPGDHELTPQEALEIAVRAHRSGDVAVAEAVYDRILAVLPDYADALHFSGILRHQTNRPRDAVRLIRRAIEIEPDDAGMHNNLGNVLFELDRPDLALQAYEMAIVLEPGHIDARNNLGVVLRALRRVDEAEAVYREAVDLEPRHREAWDNLGRLLSGRGRIKEAIACHVKALELEPANAGTRRFLVAAYAATDEKERALAILRKWLADEPNSASARHLIAAISGENVPERASDRYVEDLFNGFAASFDHKLARLDYRAPELVAAAVAALYPATGAGLAILDAGCGTGLCGPMLRPFAGHLVGVDLSGKMLEKAAQRGGYDALDRAELTQYFAAHPGAYDLIVSADTLCYFGPLETVLALAREALRPGGRFVFSVEAETGGEPYRLHSHGRYSHARGYVEQAAAAAGLRLEALEPAALRMERGEPVHGLIVTARVPAP</sequence>
<dbReference type="InterPro" id="IPR029063">
    <property type="entry name" value="SAM-dependent_MTases_sf"/>
</dbReference>
<dbReference type="InterPro" id="IPR013217">
    <property type="entry name" value="Methyltransf_12"/>
</dbReference>
<keyword evidence="1" id="KW-0802">TPR repeat</keyword>
<feature type="repeat" description="TPR" evidence="1">
    <location>
        <begin position="126"/>
        <end position="159"/>
    </location>
</feature>
<organism evidence="4 5">
    <name type="scientific">Methylobacterium crusticola</name>
    <dbReference type="NCBI Taxonomy" id="1697972"/>
    <lineage>
        <taxon>Bacteria</taxon>
        <taxon>Pseudomonadati</taxon>
        <taxon>Pseudomonadota</taxon>
        <taxon>Alphaproteobacteria</taxon>
        <taxon>Hyphomicrobiales</taxon>
        <taxon>Methylobacteriaceae</taxon>
        <taxon>Methylobacterium</taxon>
    </lineage>
</organism>
<dbReference type="Proteomes" id="UP001055167">
    <property type="component" value="Unassembled WGS sequence"/>
</dbReference>
<reference evidence="4" key="1">
    <citation type="journal article" date="2021" name="Front. Microbiol.">
        <title>Comprehensive Comparative Genomics and Phenotyping of Methylobacterium Species.</title>
        <authorList>
            <person name="Alessa O."/>
            <person name="Ogura Y."/>
            <person name="Fujitani Y."/>
            <person name="Takami H."/>
            <person name="Hayashi T."/>
            <person name="Sahin N."/>
            <person name="Tani A."/>
        </authorList>
    </citation>
    <scope>NUCLEOTIDE SEQUENCE</scope>
    <source>
        <strain evidence="4">KCTC 52305</strain>
    </source>
</reference>
<accession>A0ABQ4QW30</accession>
<feature type="repeat" description="TPR" evidence="1">
    <location>
        <begin position="160"/>
        <end position="193"/>
    </location>
</feature>
<evidence type="ECO:0000256" key="1">
    <source>
        <dbReference type="PROSITE-ProRule" id="PRU00339"/>
    </source>
</evidence>
<dbReference type="InterPro" id="IPR011990">
    <property type="entry name" value="TPR-like_helical_dom_sf"/>
</dbReference>
<evidence type="ECO:0000256" key="2">
    <source>
        <dbReference type="SAM" id="MobiDB-lite"/>
    </source>
</evidence>
<evidence type="ECO:0000313" key="5">
    <source>
        <dbReference type="Proteomes" id="UP001055167"/>
    </source>
</evidence>
<dbReference type="SUPFAM" id="SSF48452">
    <property type="entry name" value="TPR-like"/>
    <property type="match status" value="1"/>
</dbReference>
<protein>
    <submittedName>
        <fullName evidence="4">Trans-aconitate 2-methyltransferase</fullName>
    </submittedName>
</protein>
<dbReference type="PANTHER" id="PTHR44809:SF1">
    <property type="entry name" value="PROTEIN O-MANNOSYL-TRANSFERASE TMTC1"/>
    <property type="match status" value="1"/>
</dbReference>
<keyword evidence="5" id="KW-1185">Reference proteome</keyword>
<feature type="repeat" description="TPR" evidence="1">
    <location>
        <begin position="92"/>
        <end position="125"/>
    </location>
</feature>
<dbReference type="Pfam" id="PF13432">
    <property type="entry name" value="TPR_16"/>
    <property type="match status" value="1"/>
</dbReference>
<dbReference type="Pfam" id="PF14559">
    <property type="entry name" value="TPR_19"/>
    <property type="match status" value="1"/>
</dbReference>